<evidence type="ECO:0000313" key="1">
    <source>
        <dbReference type="EMBL" id="CEK97282.1"/>
    </source>
</evidence>
<gene>
    <name evidence="1" type="primary">ORF215312</name>
</gene>
<dbReference type="EMBL" id="HACG01050417">
    <property type="protein sequence ID" value="CEK97282.1"/>
    <property type="molecule type" value="Transcribed_RNA"/>
</dbReference>
<sequence length="70" mass="8423">RNPNLVRMQKKKNWNFCQVCFLAIIEHIQVTVQVNNRMCTQKEYSQSKTFTKNVFSKKLLYPQSHEVYNV</sequence>
<reference evidence="1" key="1">
    <citation type="submission" date="2014-12" db="EMBL/GenBank/DDBJ databases">
        <title>Insight into the proteome of Arion vulgaris.</title>
        <authorList>
            <person name="Aradska J."/>
            <person name="Bulat T."/>
            <person name="Smidak R."/>
            <person name="Sarate P."/>
            <person name="Gangsoo J."/>
            <person name="Sialana F."/>
            <person name="Bilban M."/>
            <person name="Lubec G."/>
        </authorList>
    </citation>
    <scope>NUCLEOTIDE SEQUENCE</scope>
    <source>
        <tissue evidence="1">Skin</tissue>
    </source>
</reference>
<protein>
    <submittedName>
        <fullName evidence="1">Uncharacterized protein</fullName>
    </submittedName>
</protein>
<name>A0A0B7BWH5_9EUPU</name>
<feature type="non-terminal residue" evidence="1">
    <location>
        <position position="1"/>
    </location>
</feature>
<dbReference type="AlphaFoldDB" id="A0A0B7BWH5"/>
<organism evidence="1">
    <name type="scientific">Arion vulgaris</name>
    <dbReference type="NCBI Taxonomy" id="1028688"/>
    <lineage>
        <taxon>Eukaryota</taxon>
        <taxon>Metazoa</taxon>
        <taxon>Spiralia</taxon>
        <taxon>Lophotrochozoa</taxon>
        <taxon>Mollusca</taxon>
        <taxon>Gastropoda</taxon>
        <taxon>Heterobranchia</taxon>
        <taxon>Euthyneura</taxon>
        <taxon>Panpulmonata</taxon>
        <taxon>Eupulmonata</taxon>
        <taxon>Stylommatophora</taxon>
        <taxon>Helicina</taxon>
        <taxon>Arionoidea</taxon>
        <taxon>Arionidae</taxon>
        <taxon>Arion</taxon>
    </lineage>
</organism>
<accession>A0A0B7BWH5</accession>
<proteinExistence type="predicted"/>